<evidence type="ECO:0000313" key="2">
    <source>
        <dbReference type="EMBL" id="QUO40962.1"/>
    </source>
</evidence>
<dbReference type="Proteomes" id="UP000677234">
    <property type="component" value="Chromosome"/>
</dbReference>
<dbReference type="KEGG" id="bcop:JD108_18755"/>
<dbReference type="InterPro" id="IPR014967">
    <property type="entry name" value="Uncharacterised_YugN-like"/>
</dbReference>
<evidence type="ECO:0000313" key="4">
    <source>
        <dbReference type="Proteomes" id="UP000677234"/>
    </source>
</evidence>
<proteinExistence type="predicted"/>
<dbReference type="Pfam" id="PF08868">
    <property type="entry name" value="YugN"/>
    <property type="match status" value="1"/>
</dbReference>
<sequence>MKTIQSSLAGTRGTYGYFREALEPDGFTLANWDYDQGYLDKKLDDQGMVYLRIPVQVQEGELDAADAWLEMGTPFVLKHVYQRDVEEDIGYYSAVASAVMNQFQEPVDKDDAVEDHWVRKAEAIVRDLEIRFE</sequence>
<evidence type="ECO:0000313" key="3">
    <source>
        <dbReference type="Proteomes" id="UP000595847"/>
    </source>
</evidence>
<reference evidence="1 3" key="1">
    <citation type="submission" date="2020-12" db="EMBL/GenBank/DDBJ databases">
        <title>strain FJAT-54423T represents a novel species of the genus Brevibacillus.</title>
        <authorList>
            <person name="Tang R."/>
        </authorList>
    </citation>
    <scope>NUCLEOTIDE SEQUENCE [LARGE SCALE GENOMIC DNA]</scope>
    <source>
        <strain evidence="1 3">FJAT-54423</strain>
    </source>
</reference>
<dbReference type="SUPFAM" id="SSF160755">
    <property type="entry name" value="YugN-like"/>
    <property type="match status" value="1"/>
</dbReference>
<accession>A0A7T5JNA3</accession>
<gene>
    <name evidence="1" type="ORF">JD108_18755</name>
    <name evidence="2" type="ORF">KDJ56_18695</name>
</gene>
<dbReference type="RefSeq" id="WP_198827475.1">
    <property type="nucleotide sequence ID" value="NZ_CP066308.1"/>
</dbReference>
<keyword evidence="4" id="KW-1185">Reference proteome</keyword>
<organism evidence="1 3">
    <name type="scientific">Brevibacillus composti</name>
    <dbReference type="NCBI Taxonomy" id="2796470"/>
    <lineage>
        <taxon>Bacteria</taxon>
        <taxon>Bacillati</taxon>
        <taxon>Bacillota</taxon>
        <taxon>Bacilli</taxon>
        <taxon>Bacillales</taxon>
        <taxon>Paenibacillaceae</taxon>
        <taxon>Brevibacillus</taxon>
    </lineage>
</organism>
<protein>
    <recommendedName>
        <fullName evidence="5">YugN-like family protein</fullName>
    </recommendedName>
</protein>
<dbReference type="EMBL" id="CP073708">
    <property type="protein sequence ID" value="QUO40962.1"/>
    <property type="molecule type" value="Genomic_DNA"/>
</dbReference>
<evidence type="ECO:0000313" key="1">
    <source>
        <dbReference type="EMBL" id="QQE73877.1"/>
    </source>
</evidence>
<dbReference type="InterPro" id="IPR036491">
    <property type="entry name" value="YugN-like_sf"/>
</dbReference>
<dbReference type="AlphaFoldDB" id="A0A7T5JNA3"/>
<reference evidence="2" key="2">
    <citation type="submission" date="2021-04" db="EMBL/GenBank/DDBJ databases">
        <title>Brevibacillus composti FJAT-54423, complete genome.</title>
        <authorList>
            <person name="Tang R."/>
        </authorList>
    </citation>
    <scope>NUCLEOTIDE SEQUENCE</scope>
    <source>
        <strain evidence="2">FJAT-54424</strain>
    </source>
</reference>
<evidence type="ECO:0008006" key="5">
    <source>
        <dbReference type="Google" id="ProtNLM"/>
    </source>
</evidence>
<name>A0A7T5JNA3_9BACL</name>
<dbReference type="EMBL" id="CP066308">
    <property type="protein sequence ID" value="QQE73877.1"/>
    <property type="molecule type" value="Genomic_DNA"/>
</dbReference>
<dbReference type="Proteomes" id="UP000595847">
    <property type="component" value="Chromosome"/>
</dbReference>
<dbReference type="Gene3D" id="3.30.310.100">
    <property type="entry name" value="YugN-like"/>
    <property type="match status" value="1"/>
</dbReference>